<dbReference type="Gene3D" id="1.10.443.10">
    <property type="entry name" value="Intergrase catalytic core"/>
    <property type="match status" value="1"/>
</dbReference>
<dbReference type="AlphaFoldDB" id="A0A1X0DYR5"/>
<dbReference type="SUPFAM" id="SSF56349">
    <property type="entry name" value="DNA breaking-rejoining enzymes"/>
    <property type="match status" value="1"/>
</dbReference>
<feature type="domain" description="Tyr recombinase" evidence="5">
    <location>
        <begin position="185"/>
        <end position="388"/>
    </location>
</feature>
<comment type="similarity">
    <text evidence="1">Belongs to the 'phage' integrase family.</text>
</comment>
<dbReference type="GO" id="GO:0003677">
    <property type="term" value="F:DNA binding"/>
    <property type="evidence" value="ECO:0007669"/>
    <property type="project" value="UniProtKB-KW"/>
</dbReference>
<comment type="caution">
    <text evidence="6">The sequence shown here is derived from an EMBL/GenBank/DDBJ whole genome shotgun (WGS) entry which is preliminary data.</text>
</comment>
<dbReference type="InterPro" id="IPR010998">
    <property type="entry name" value="Integrase_recombinase_N"/>
</dbReference>
<evidence type="ECO:0000256" key="3">
    <source>
        <dbReference type="ARBA" id="ARBA00023125"/>
    </source>
</evidence>
<keyword evidence="4" id="KW-0233">DNA recombination</keyword>
<dbReference type="EMBL" id="MVHU01000030">
    <property type="protein sequence ID" value="ORA77614.1"/>
    <property type="molecule type" value="Genomic_DNA"/>
</dbReference>
<dbReference type="Pfam" id="PF00589">
    <property type="entry name" value="Phage_integrase"/>
    <property type="match status" value="1"/>
</dbReference>
<evidence type="ECO:0000313" key="7">
    <source>
        <dbReference type="Proteomes" id="UP000192713"/>
    </source>
</evidence>
<dbReference type="InterPro" id="IPR050808">
    <property type="entry name" value="Phage_Integrase"/>
</dbReference>
<accession>A0A1X0DYR5</accession>
<organism evidence="6 7">
    <name type="scientific">Mycolicibacter kumamotonensis</name>
    <dbReference type="NCBI Taxonomy" id="354243"/>
    <lineage>
        <taxon>Bacteria</taxon>
        <taxon>Bacillati</taxon>
        <taxon>Actinomycetota</taxon>
        <taxon>Actinomycetes</taxon>
        <taxon>Mycobacteriales</taxon>
        <taxon>Mycobacteriaceae</taxon>
        <taxon>Mycolicibacter</taxon>
    </lineage>
</organism>
<keyword evidence="3" id="KW-0238">DNA-binding</keyword>
<dbReference type="InterPro" id="IPR011010">
    <property type="entry name" value="DNA_brk_join_enz"/>
</dbReference>
<dbReference type="InterPro" id="IPR013762">
    <property type="entry name" value="Integrase-like_cat_sf"/>
</dbReference>
<dbReference type="GO" id="GO:0015074">
    <property type="term" value="P:DNA integration"/>
    <property type="evidence" value="ECO:0007669"/>
    <property type="project" value="UniProtKB-KW"/>
</dbReference>
<dbReference type="PROSITE" id="PS51898">
    <property type="entry name" value="TYR_RECOMBINASE"/>
    <property type="match status" value="1"/>
</dbReference>
<protein>
    <recommendedName>
        <fullName evidence="5">Tyr recombinase domain-containing protein</fullName>
    </recommendedName>
</protein>
<dbReference type="RefSeq" id="WP_083082147.1">
    <property type="nucleotide sequence ID" value="NZ_MVHU01000030.1"/>
</dbReference>
<name>A0A1X0DYR5_9MYCO</name>
<evidence type="ECO:0000256" key="2">
    <source>
        <dbReference type="ARBA" id="ARBA00022908"/>
    </source>
</evidence>
<dbReference type="PANTHER" id="PTHR30629:SF2">
    <property type="entry name" value="PROPHAGE INTEGRASE INTS-RELATED"/>
    <property type="match status" value="1"/>
</dbReference>
<keyword evidence="2" id="KW-0229">DNA integration</keyword>
<evidence type="ECO:0000259" key="5">
    <source>
        <dbReference type="PROSITE" id="PS51898"/>
    </source>
</evidence>
<dbReference type="GO" id="GO:0006310">
    <property type="term" value="P:DNA recombination"/>
    <property type="evidence" value="ECO:0007669"/>
    <property type="project" value="UniProtKB-KW"/>
</dbReference>
<evidence type="ECO:0000256" key="1">
    <source>
        <dbReference type="ARBA" id="ARBA00008857"/>
    </source>
</evidence>
<dbReference type="Gene3D" id="1.10.150.130">
    <property type="match status" value="1"/>
</dbReference>
<evidence type="ECO:0000313" key="6">
    <source>
        <dbReference type="EMBL" id="ORA77614.1"/>
    </source>
</evidence>
<evidence type="ECO:0000256" key="4">
    <source>
        <dbReference type="ARBA" id="ARBA00023172"/>
    </source>
</evidence>
<dbReference type="InterPro" id="IPR002104">
    <property type="entry name" value="Integrase_catalytic"/>
</dbReference>
<sequence>MAGRPTLEIGTHGDIAVYPVKGKEGVYEAATRYRDSDGKTRKVGARGATAAKAKAALRERLRDRAARTESDTLTPDSTVEALVRQWLATLEPKRRSVTEVRAGSLADGTVDSYIDTAERFVIPGMGAVRLRELSTQRAQAYLSKTTSNRHHIRTVLMQACTWGVRMGALTHNPVRDTEPPPPSRPDRRVLDVDDIMELARRTVEYTQRPPGKGGPPRGSDILEIIALLMATGERTGEVLGLRWEDVAYLDDETRPAAVTIAGKVSHGKYELFPKSEHGYRTLQLPSYGREALLRMRARGLPFPWVFPSRAGTPRWNNNVNRTWREIRGADYDWVVPRSFRKTAATAVEAEYGADAAAAQLGHASPDVTRRHYIRRAIEVADHSAALERFDPFSFDNRSSEAVQG</sequence>
<gene>
    <name evidence="6" type="ORF">BST28_17580</name>
</gene>
<dbReference type="PANTHER" id="PTHR30629">
    <property type="entry name" value="PROPHAGE INTEGRASE"/>
    <property type="match status" value="1"/>
</dbReference>
<dbReference type="Proteomes" id="UP000192713">
    <property type="component" value="Unassembled WGS sequence"/>
</dbReference>
<proteinExistence type="inferred from homology"/>
<reference evidence="6 7" key="1">
    <citation type="submission" date="2017-02" db="EMBL/GenBank/DDBJ databases">
        <title>The new phylogeny of genus Mycobacterium.</title>
        <authorList>
            <person name="Tortoli E."/>
            <person name="Trovato A."/>
            <person name="Cirillo D.M."/>
        </authorList>
    </citation>
    <scope>NUCLEOTIDE SEQUENCE [LARGE SCALE GENOMIC DNA]</scope>
    <source>
        <strain evidence="6 7">DSM 45093</strain>
    </source>
</reference>